<sequence length="82" mass="8999">MIPSRIHPRNPPVSHLSSTKATCMTVLVLLQVWASGSNGSMHFRQRWLRKHRILPALAALAAAGRQATHGSIIEKATSARHL</sequence>
<evidence type="ECO:0000313" key="2">
    <source>
        <dbReference type="Proteomes" id="UP000738349"/>
    </source>
</evidence>
<proteinExistence type="predicted"/>
<comment type="caution">
    <text evidence="1">The sequence shown here is derived from an EMBL/GenBank/DDBJ whole genome shotgun (WGS) entry which is preliminary data.</text>
</comment>
<gene>
    <name evidence="1" type="ORF">EDB81DRAFT_298200</name>
</gene>
<evidence type="ECO:0000313" key="1">
    <source>
        <dbReference type="EMBL" id="KAH7114596.1"/>
    </source>
</evidence>
<organism evidence="1 2">
    <name type="scientific">Dactylonectria macrodidyma</name>
    <dbReference type="NCBI Taxonomy" id="307937"/>
    <lineage>
        <taxon>Eukaryota</taxon>
        <taxon>Fungi</taxon>
        <taxon>Dikarya</taxon>
        <taxon>Ascomycota</taxon>
        <taxon>Pezizomycotina</taxon>
        <taxon>Sordariomycetes</taxon>
        <taxon>Hypocreomycetidae</taxon>
        <taxon>Hypocreales</taxon>
        <taxon>Nectriaceae</taxon>
        <taxon>Dactylonectria</taxon>
    </lineage>
</organism>
<reference evidence="1" key="1">
    <citation type="journal article" date="2021" name="Nat. Commun.">
        <title>Genetic determinants of endophytism in the Arabidopsis root mycobiome.</title>
        <authorList>
            <person name="Mesny F."/>
            <person name="Miyauchi S."/>
            <person name="Thiergart T."/>
            <person name="Pickel B."/>
            <person name="Atanasova L."/>
            <person name="Karlsson M."/>
            <person name="Huettel B."/>
            <person name="Barry K.W."/>
            <person name="Haridas S."/>
            <person name="Chen C."/>
            <person name="Bauer D."/>
            <person name="Andreopoulos W."/>
            <person name="Pangilinan J."/>
            <person name="LaButti K."/>
            <person name="Riley R."/>
            <person name="Lipzen A."/>
            <person name="Clum A."/>
            <person name="Drula E."/>
            <person name="Henrissat B."/>
            <person name="Kohler A."/>
            <person name="Grigoriev I.V."/>
            <person name="Martin F.M."/>
            <person name="Hacquard S."/>
        </authorList>
    </citation>
    <scope>NUCLEOTIDE SEQUENCE</scope>
    <source>
        <strain evidence="1">MPI-CAGE-AT-0147</strain>
    </source>
</reference>
<protein>
    <submittedName>
        <fullName evidence="1">Uncharacterized protein</fullName>
    </submittedName>
</protein>
<dbReference type="Proteomes" id="UP000738349">
    <property type="component" value="Unassembled WGS sequence"/>
</dbReference>
<accession>A0A9P9D950</accession>
<dbReference type="EMBL" id="JAGMUV010000032">
    <property type="protein sequence ID" value="KAH7114596.1"/>
    <property type="molecule type" value="Genomic_DNA"/>
</dbReference>
<name>A0A9P9D950_9HYPO</name>
<keyword evidence="2" id="KW-1185">Reference proteome</keyword>
<dbReference type="AlphaFoldDB" id="A0A9P9D950"/>